<keyword evidence="1" id="KW-1133">Transmembrane helix</keyword>
<gene>
    <name evidence="2" type="ORF">GII36_02230</name>
</gene>
<evidence type="ECO:0000313" key="3">
    <source>
        <dbReference type="Proteomes" id="UP001059824"/>
    </source>
</evidence>
<keyword evidence="3" id="KW-1185">Reference proteome</keyword>
<protein>
    <submittedName>
        <fullName evidence="2">Uncharacterized protein</fullName>
    </submittedName>
</protein>
<feature type="transmembrane region" description="Helical" evidence="1">
    <location>
        <begin position="35"/>
        <end position="59"/>
    </location>
</feature>
<evidence type="ECO:0000313" key="2">
    <source>
        <dbReference type="EMBL" id="QHN42665.1"/>
    </source>
</evidence>
<keyword evidence="1" id="KW-0472">Membrane</keyword>
<keyword evidence="1" id="KW-0812">Transmembrane</keyword>
<proteinExistence type="predicted"/>
<feature type="transmembrane region" description="Helical" evidence="1">
    <location>
        <begin position="100"/>
        <end position="119"/>
    </location>
</feature>
<dbReference type="KEGG" id="mama:GII36_02230"/>
<dbReference type="AlphaFoldDB" id="A0A857MLJ3"/>
<dbReference type="RefSeq" id="WP_260764131.1">
    <property type="nucleotide sequence ID" value="NZ_CP045921.1"/>
</dbReference>
<organism evidence="2 3">
    <name type="scientific">Candidatus Mycosynbacter amalyticus</name>
    <dbReference type="NCBI Taxonomy" id="2665156"/>
    <lineage>
        <taxon>Bacteria</taxon>
        <taxon>Candidatus Saccharimonadota</taxon>
        <taxon>Candidatus Saccharimonadota incertae sedis</taxon>
        <taxon>Candidatus Mycosynbacter</taxon>
    </lineage>
</organism>
<feature type="transmembrane region" description="Helical" evidence="1">
    <location>
        <begin position="71"/>
        <end position="88"/>
    </location>
</feature>
<accession>A0A857MLJ3</accession>
<feature type="transmembrane region" description="Helical" evidence="1">
    <location>
        <begin position="126"/>
        <end position="145"/>
    </location>
</feature>
<name>A0A857MLJ3_9BACT</name>
<reference evidence="2" key="1">
    <citation type="journal article" date="2021" name="Nat. Microbiol.">
        <title>Cocultivation of an ultrasmall environmental parasitic bacterium with lytic ability against bacteria associated with wastewater foams.</title>
        <authorList>
            <person name="Batinovic S."/>
            <person name="Rose J.J.A."/>
            <person name="Ratcliffe J."/>
            <person name="Seviour R.J."/>
            <person name="Petrovski S."/>
        </authorList>
    </citation>
    <scope>NUCLEOTIDE SEQUENCE</scope>
    <source>
        <strain evidence="2">JR1</strain>
    </source>
</reference>
<dbReference type="EMBL" id="CP045921">
    <property type="protein sequence ID" value="QHN42665.1"/>
    <property type="molecule type" value="Genomic_DNA"/>
</dbReference>
<dbReference type="Proteomes" id="UP001059824">
    <property type="component" value="Chromosome"/>
</dbReference>
<sequence length="191" mass="20935">MGGTHTHHLVFGVVLALAAASVQFALGPALDTPSQLLLVAIFGVGAALTLDEFALLFYLKDVYWDTDGRKSIDAVVMALVLGLLLLMHTSPFGTSESRPVFYVLTTLQIINMVPVLFCALKGKLTLAIVGVFIPIFAWVGALRLAEPTSIYARIYHKKKLARAQKRYAHYDEVWQPRKTAILDLIGGKPSR</sequence>
<evidence type="ECO:0000256" key="1">
    <source>
        <dbReference type="SAM" id="Phobius"/>
    </source>
</evidence>